<protein>
    <submittedName>
        <fullName evidence="2">NYN domain-containing protein</fullName>
    </submittedName>
</protein>
<dbReference type="Pfam" id="PF01936">
    <property type="entry name" value="NYN"/>
    <property type="match status" value="1"/>
</dbReference>
<evidence type="ECO:0000313" key="2">
    <source>
        <dbReference type="EMBL" id="TCI02002.1"/>
    </source>
</evidence>
<proteinExistence type="predicted"/>
<dbReference type="Gene3D" id="3.40.50.1010">
    <property type="entry name" value="5'-nuclease"/>
    <property type="match status" value="1"/>
</dbReference>
<reference evidence="2 3" key="1">
    <citation type="submission" date="2019-02" db="EMBL/GenBank/DDBJ databases">
        <title>Corallincola luteus sp. nov., a marine bacterium isolated from surface sediment of Bohai Sea in China.</title>
        <authorList>
            <person name="Ren Q."/>
        </authorList>
    </citation>
    <scope>NUCLEOTIDE SEQUENCE [LARGE SCALE GENOMIC DNA]</scope>
    <source>
        <strain evidence="2 3">DASS28</strain>
    </source>
</reference>
<evidence type="ECO:0000259" key="1">
    <source>
        <dbReference type="Pfam" id="PF01936"/>
    </source>
</evidence>
<name>A0ABY2AHC7_9GAMM</name>
<feature type="domain" description="NYN" evidence="1">
    <location>
        <begin position="7"/>
        <end position="51"/>
    </location>
</feature>
<comment type="caution">
    <text evidence="2">The sequence shown here is derived from an EMBL/GenBank/DDBJ whole genome shotgun (WGS) entry which is preliminary data.</text>
</comment>
<dbReference type="Proteomes" id="UP000292554">
    <property type="component" value="Unassembled WGS sequence"/>
</dbReference>
<keyword evidence="3" id="KW-1185">Reference proteome</keyword>
<gene>
    <name evidence="2" type="ORF">EZV61_15605</name>
</gene>
<evidence type="ECO:0000313" key="3">
    <source>
        <dbReference type="Proteomes" id="UP000292554"/>
    </source>
</evidence>
<dbReference type="EMBL" id="SJXE01000009">
    <property type="protein sequence ID" value="TCI02002.1"/>
    <property type="molecule type" value="Genomic_DNA"/>
</dbReference>
<dbReference type="InterPro" id="IPR021139">
    <property type="entry name" value="NYN"/>
</dbReference>
<organism evidence="2 3">
    <name type="scientific">Corallincola luteus</name>
    <dbReference type="NCBI Taxonomy" id="1775177"/>
    <lineage>
        <taxon>Bacteria</taxon>
        <taxon>Pseudomonadati</taxon>
        <taxon>Pseudomonadota</taxon>
        <taxon>Gammaproteobacteria</taxon>
        <taxon>Alteromonadales</taxon>
        <taxon>Psychromonadaceae</taxon>
        <taxon>Corallincola</taxon>
    </lineage>
</organism>
<accession>A0ABY2AHC7</accession>
<sequence>MDMVFPLSGDGDFDLLLKRINEKYGMKTRVNGVPALTAKPLIDSASLFYEIEEDLLKLKLAIINS</sequence>